<dbReference type="EMBL" id="JAAIUW010000011">
    <property type="protein sequence ID" value="KAF7810515.1"/>
    <property type="molecule type" value="Genomic_DNA"/>
</dbReference>
<sequence length="149" mass="15787">MAAAKSSPVIQPKDFVSRLCCLHGTGAQGSNVVNLDDYVRNASDIHPFVFVVGRTAGHEIQGYILMIMSKIFFIDPVVVVTGASRGIGFAIALSLASAAMIQAAETLAISVPNGTHFMSPAFPSPLPLRGARNHRIHTPIGPTRQASHN</sequence>
<dbReference type="Gene3D" id="3.40.50.720">
    <property type="entry name" value="NAD(P)-binding Rossmann-like Domain"/>
    <property type="match status" value="1"/>
</dbReference>
<dbReference type="AlphaFoldDB" id="A0A834W5I6"/>
<proteinExistence type="predicted"/>
<protein>
    <submittedName>
        <fullName evidence="1">Uncharacterized protein</fullName>
    </submittedName>
</protein>
<reference evidence="1" key="1">
    <citation type="submission" date="2020-09" db="EMBL/GenBank/DDBJ databases">
        <title>Genome-Enabled Discovery of Anthraquinone Biosynthesis in Senna tora.</title>
        <authorList>
            <person name="Kang S.-H."/>
            <person name="Pandey R.P."/>
            <person name="Lee C.-M."/>
            <person name="Sim J.-S."/>
            <person name="Jeong J.-T."/>
            <person name="Choi B.-S."/>
            <person name="Jung M."/>
            <person name="Ginzburg D."/>
            <person name="Zhao K."/>
            <person name="Won S.Y."/>
            <person name="Oh T.-J."/>
            <person name="Yu Y."/>
            <person name="Kim N.-H."/>
            <person name="Lee O.R."/>
            <person name="Lee T.-H."/>
            <person name="Bashyal P."/>
            <person name="Kim T.-S."/>
            <person name="Lee W.-H."/>
            <person name="Kawkins C."/>
            <person name="Kim C.-K."/>
            <person name="Kim J.S."/>
            <person name="Ahn B.O."/>
            <person name="Rhee S.Y."/>
            <person name="Sohng J.K."/>
        </authorList>
    </citation>
    <scope>NUCLEOTIDE SEQUENCE</scope>
    <source>
        <tissue evidence="1">Leaf</tissue>
    </source>
</reference>
<dbReference type="Proteomes" id="UP000634136">
    <property type="component" value="Unassembled WGS sequence"/>
</dbReference>
<comment type="caution">
    <text evidence="1">The sequence shown here is derived from an EMBL/GenBank/DDBJ whole genome shotgun (WGS) entry which is preliminary data.</text>
</comment>
<evidence type="ECO:0000313" key="1">
    <source>
        <dbReference type="EMBL" id="KAF7810515.1"/>
    </source>
</evidence>
<dbReference type="SUPFAM" id="SSF51735">
    <property type="entry name" value="NAD(P)-binding Rossmann-fold domains"/>
    <property type="match status" value="1"/>
</dbReference>
<dbReference type="InterPro" id="IPR036291">
    <property type="entry name" value="NAD(P)-bd_dom_sf"/>
</dbReference>
<accession>A0A834W5I6</accession>
<name>A0A834W5I6_9FABA</name>
<keyword evidence="2" id="KW-1185">Reference proteome</keyword>
<gene>
    <name evidence="1" type="ORF">G2W53_037258</name>
</gene>
<organism evidence="1 2">
    <name type="scientific">Senna tora</name>
    <dbReference type="NCBI Taxonomy" id="362788"/>
    <lineage>
        <taxon>Eukaryota</taxon>
        <taxon>Viridiplantae</taxon>
        <taxon>Streptophyta</taxon>
        <taxon>Embryophyta</taxon>
        <taxon>Tracheophyta</taxon>
        <taxon>Spermatophyta</taxon>
        <taxon>Magnoliopsida</taxon>
        <taxon>eudicotyledons</taxon>
        <taxon>Gunneridae</taxon>
        <taxon>Pentapetalae</taxon>
        <taxon>rosids</taxon>
        <taxon>fabids</taxon>
        <taxon>Fabales</taxon>
        <taxon>Fabaceae</taxon>
        <taxon>Caesalpinioideae</taxon>
        <taxon>Cassia clade</taxon>
        <taxon>Senna</taxon>
    </lineage>
</organism>
<evidence type="ECO:0000313" key="2">
    <source>
        <dbReference type="Proteomes" id="UP000634136"/>
    </source>
</evidence>